<dbReference type="InParanoid" id="F1Z8E9"/>
<dbReference type="HOGENOM" id="CLU_053288_0_0_5"/>
<reference evidence="3 4" key="1">
    <citation type="journal article" date="2012" name="J. Bacteriol.">
        <title>Draft Genome Sequence of Novosphingobium nitrogenifigens Y88T.</title>
        <authorList>
            <person name="Strabala T.J."/>
            <person name="Macdonald L."/>
            <person name="Liu V."/>
            <person name="Smit A.M."/>
        </authorList>
    </citation>
    <scope>NUCLEOTIDE SEQUENCE [LARGE SCALE GENOMIC DNA]</scope>
    <source>
        <strain evidence="3 4">DSM 19370</strain>
    </source>
</reference>
<dbReference type="Pfam" id="PF00487">
    <property type="entry name" value="FA_desaturase"/>
    <property type="match status" value="1"/>
</dbReference>
<protein>
    <submittedName>
        <fullName evidence="3">Fatty acid desaturase</fullName>
    </submittedName>
</protein>
<keyword evidence="1" id="KW-0812">Transmembrane</keyword>
<dbReference type="GO" id="GO:0006629">
    <property type="term" value="P:lipid metabolic process"/>
    <property type="evidence" value="ECO:0007669"/>
    <property type="project" value="InterPro"/>
</dbReference>
<feature type="domain" description="Fatty acid desaturase" evidence="2">
    <location>
        <begin position="40"/>
        <end position="271"/>
    </location>
</feature>
<dbReference type="EMBL" id="AEWJ01000037">
    <property type="protein sequence ID" value="EGD59076.1"/>
    <property type="molecule type" value="Genomic_DNA"/>
</dbReference>
<evidence type="ECO:0000313" key="3">
    <source>
        <dbReference type="EMBL" id="EGD59076.1"/>
    </source>
</evidence>
<name>F1Z8E9_9SPHN</name>
<dbReference type="AlphaFoldDB" id="F1Z8E9"/>
<dbReference type="RefSeq" id="WP_008065627.1">
    <property type="nucleotide sequence ID" value="NZ_AQWK01000001.1"/>
</dbReference>
<dbReference type="InterPro" id="IPR005804">
    <property type="entry name" value="FA_desaturase_dom"/>
</dbReference>
<feature type="transmembrane region" description="Helical" evidence="1">
    <location>
        <begin position="16"/>
        <end position="34"/>
    </location>
</feature>
<keyword evidence="4" id="KW-1185">Reference proteome</keyword>
<dbReference type="Proteomes" id="UP000004728">
    <property type="component" value="Unassembled WGS sequence"/>
</dbReference>
<sequence>MAQGQAGNPGSISVEWPTLVLAVAIYGGWLALAYAHAALPWPVLMIAGAWLIAWHGSLQHEVIHGHPTPYRWINDAIGFPPLSLWLPYAIYRRDHIAHHRTPHLTDPLDDSESNYLARPGGPAHLVAAAESTLAGRMVLGPPIRIVRFWWSELRRAGTHPLAFVRDWAPHMIGVTLVLGWLHHVGLSPMTYVLCFIWPGTALSLIRSYAEHRASADPAARTAIVADNGPLALLFLNNNLHIWHHAYPALPWYALPAAYRADPDAFPQAPRYAHYGVIFARFLLRPHDRLVHPAPLPGKR</sequence>
<accession>F1Z8E9</accession>
<gene>
    <name evidence="3" type="ORF">Y88_1138</name>
</gene>
<dbReference type="OrthoDB" id="784276at2"/>
<evidence type="ECO:0000256" key="1">
    <source>
        <dbReference type="SAM" id="Phobius"/>
    </source>
</evidence>
<dbReference type="eggNOG" id="COG3239">
    <property type="taxonomic scope" value="Bacteria"/>
</dbReference>
<keyword evidence="1" id="KW-1133">Transmembrane helix</keyword>
<dbReference type="STRING" id="983920.Y88_1138"/>
<evidence type="ECO:0000259" key="2">
    <source>
        <dbReference type="Pfam" id="PF00487"/>
    </source>
</evidence>
<keyword evidence="1" id="KW-0472">Membrane</keyword>
<proteinExistence type="predicted"/>
<organism evidence="3 4">
    <name type="scientific">Novosphingobium nitrogenifigens DSM 19370</name>
    <dbReference type="NCBI Taxonomy" id="983920"/>
    <lineage>
        <taxon>Bacteria</taxon>
        <taxon>Pseudomonadati</taxon>
        <taxon>Pseudomonadota</taxon>
        <taxon>Alphaproteobacteria</taxon>
        <taxon>Sphingomonadales</taxon>
        <taxon>Sphingomonadaceae</taxon>
        <taxon>Novosphingobium</taxon>
    </lineage>
</organism>
<comment type="caution">
    <text evidence="3">The sequence shown here is derived from an EMBL/GenBank/DDBJ whole genome shotgun (WGS) entry which is preliminary data.</text>
</comment>
<evidence type="ECO:0000313" key="4">
    <source>
        <dbReference type="Proteomes" id="UP000004728"/>
    </source>
</evidence>